<keyword evidence="1" id="KW-0677">Repeat</keyword>
<dbReference type="PIRSF" id="PIRSF035836">
    <property type="entry name" value="UCP035836"/>
    <property type="match status" value="1"/>
</dbReference>
<keyword evidence="7" id="KW-1185">Reference proteome</keyword>
<protein>
    <submittedName>
        <fullName evidence="6">Cellulose synthase subunit BcsC</fullName>
    </submittedName>
    <submittedName>
        <fullName evidence="5">Flp pilus assembly protein TadD</fullName>
    </submittedName>
</protein>
<dbReference type="InterPro" id="IPR011990">
    <property type="entry name" value="TPR-like_helical_dom_sf"/>
</dbReference>
<dbReference type="KEGG" id="bvr:BVIR_2770"/>
<dbReference type="InterPro" id="IPR014596">
    <property type="entry name" value="UCP035836"/>
</dbReference>
<dbReference type="PANTHER" id="PTHR44943:SF5">
    <property type="entry name" value="BLL7697 PROTEIN"/>
    <property type="match status" value="1"/>
</dbReference>
<dbReference type="EMBL" id="AP014854">
    <property type="protein sequence ID" value="BAR99512.1"/>
    <property type="molecule type" value="Genomic_DNA"/>
</dbReference>
<dbReference type="Pfam" id="PF14559">
    <property type="entry name" value="TPR_19"/>
    <property type="match status" value="2"/>
</dbReference>
<name>A0A0H5BB77_BLAVI</name>
<dbReference type="RefSeq" id="WP_082417147.1">
    <property type="nucleotide sequence ID" value="NZ_AP014854.2"/>
</dbReference>
<dbReference type="AlphaFoldDB" id="A0A0H5BB77"/>
<reference evidence="6" key="2">
    <citation type="submission" date="2015-11" db="EMBL/GenBank/DDBJ databases">
        <authorList>
            <person name="Zhang Y."/>
            <person name="Guo Z."/>
        </authorList>
    </citation>
    <scope>NUCLEOTIDE SEQUENCE</scope>
    <source>
        <strain evidence="6">1</strain>
    </source>
</reference>
<dbReference type="OrthoDB" id="422579at2"/>
<reference evidence="5" key="1">
    <citation type="journal article" date="2015" name="Genome Announc.">
        <title>Complete Genome Sequence of the Bacteriochlorophyll b-Producing Photosynthetic Bacterium Blastochloris viridis.</title>
        <authorList>
            <person name="Tsukatani Y."/>
            <person name="Hirose Y."/>
            <person name="Harada J."/>
            <person name="Misawa N."/>
            <person name="Mori K."/>
            <person name="Inoue K."/>
            <person name="Tamiaki H."/>
        </authorList>
    </citation>
    <scope>NUCLEOTIDE SEQUENCE [LARGE SCALE GENOMIC DNA]</scope>
    <source>
        <strain evidence="5">DSM 133</strain>
    </source>
</reference>
<organism evidence="6 7">
    <name type="scientific">Blastochloris viridis</name>
    <name type="common">Rhodopseudomonas viridis</name>
    <dbReference type="NCBI Taxonomy" id="1079"/>
    <lineage>
        <taxon>Bacteria</taxon>
        <taxon>Pseudomonadati</taxon>
        <taxon>Pseudomonadota</taxon>
        <taxon>Alphaproteobacteria</taxon>
        <taxon>Hyphomicrobiales</taxon>
        <taxon>Blastochloridaceae</taxon>
        <taxon>Blastochloris</taxon>
    </lineage>
</organism>
<dbReference type="STRING" id="1079.BVIR_2770"/>
<dbReference type="InterPro" id="IPR019734">
    <property type="entry name" value="TPR_rpt"/>
</dbReference>
<dbReference type="Proteomes" id="UP000065734">
    <property type="component" value="Chromosome I"/>
</dbReference>
<dbReference type="PROSITE" id="PS51257">
    <property type="entry name" value="PROKAR_LIPOPROTEIN"/>
    <property type="match status" value="1"/>
</dbReference>
<evidence type="ECO:0000313" key="7">
    <source>
        <dbReference type="Proteomes" id="UP000065734"/>
    </source>
</evidence>
<keyword evidence="2 3" id="KW-0802">TPR repeat</keyword>
<dbReference type="SUPFAM" id="SSF48452">
    <property type="entry name" value="TPR-like"/>
    <property type="match status" value="1"/>
</dbReference>
<proteinExistence type="predicted"/>
<sequence length="291" mass="30760">MYDGRPNSPGGFCRGSLLALTVGLGLLAGGCASTGNVTGSVAPSSDTGKGDWRQRVDSLSGRYRQNPGDPRVAVDYALALRATGQREQAVAVLQQATLRNPKDKAVAGAYGRSLADNGQFEPALEALSRAHSPDQPDWRILNVQGAVLDQMGRNADARKVYQQALTISPEEPAVLSNLGLSHMLSRELSQAEAVLRRAAEQPRTDARIRQNLALVIGLQGRFEEAERLVSKDLPPTEAQANVAYLRTMLSQPNNWQKIGAAGETSASAGKPAPRPGAAVVAAHAPASTSTH</sequence>
<evidence type="ECO:0000313" key="5">
    <source>
        <dbReference type="EMBL" id="BAR99512.1"/>
    </source>
</evidence>
<dbReference type="PATRIC" id="fig|1079.6.peg.2907"/>
<evidence type="ECO:0000313" key="6">
    <source>
        <dbReference type="EMBL" id="CUU43197.1"/>
    </source>
</evidence>
<dbReference type="Gene3D" id="1.25.40.10">
    <property type="entry name" value="Tetratricopeptide repeat domain"/>
    <property type="match status" value="1"/>
</dbReference>
<evidence type="ECO:0000256" key="2">
    <source>
        <dbReference type="ARBA" id="ARBA00022803"/>
    </source>
</evidence>
<evidence type="ECO:0000256" key="4">
    <source>
        <dbReference type="SAM" id="MobiDB-lite"/>
    </source>
</evidence>
<dbReference type="PROSITE" id="PS50005">
    <property type="entry name" value="TPR"/>
    <property type="match status" value="1"/>
</dbReference>
<reference evidence="7" key="3">
    <citation type="journal article" date="2016" name="Genome Announc.">
        <title>Revised genome sequence of the purple photosynthetic bacterium Blastochloris viridis.</title>
        <authorList>
            <person name="Liu L.N."/>
            <person name="Faulkner M."/>
            <person name="Liu X."/>
            <person name="Huang F."/>
            <person name="Darby A.C."/>
            <person name="Hall N."/>
        </authorList>
    </citation>
    <scope>NUCLEOTIDE SEQUENCE [LARGE SCALE GENOMIC DNA]</scope>
    <source>
        <strain evidence="7">ATCC 19567 / DSM 133 / F</strain>
    </source>
</reference>
<evidence type="ECO:0000256" key="1">
    <source>
        <dbReference type="ARBA" id="ARBA00022737"/>
    </source>
</evidence>
<feature type="region of interest" description="Disordered" evidence="4">
    <location>
        <begin position="260"/>
        <end position="291"/>
    </location>
</feature>
<dbReference type="PANTHER" id="PTHR44943">
    <property type="entry name" value="CELLULOSE SYNTHASE OPERON PROTEIN C"/>
    <property type="match status" value="1"/>
</dbReference>
<evidence type="ECO:0000256" key="3">
    <source>
        <dbReference type="PROSITE-ProRule" id="PRU00339"/>
    </source>
</evidence>
<dbReference type="EMBL" id="LN907867">
    <property type="protein sequence ID" value="CUU43197.1"/>
    <property type="molecule type" value="Genomic_DNA"/>
</dbReference>
<feature type="compositionally biased region" description="Low complexity" evidence="4">
    <location>
        <begin position="265"/>
        <end position="291"/>
    </location>
</feature>
<feature type="repeat" description="TPR" evidence="3">
    <location>
        <begin position="138"/>
        <end position="171"/>
    </location>
</feature>
<accession>A0A0H5BB77</accession>
<dbReference type="InterPro" id="IPR051685">
    <property type="entry name" value="Ycf3/AcsC/BcsC/TPR_MFPF"/>
</dbReference>
<gene>
    <name evidence="5" type="ORF">BV133_1919</name>
    <name evidence="6" type="ORF">BVIRIDIS_22140</name>
</gene>
<dbReference type="SMART" id="SM00028">
    <property type="entry name" value="TPR"/>
    <property type="match status" value="3"/>
</dbReference>